<gene>
    <name evidence="1" type="ORF">P7K49_031926</name>
</gene>
<evidence type="ECO:0000313" key="2">
    <source>
        <dbReference type="Proteomes" id="UP001266305"/>
    </source>
</evidence>
<keyword evidence="2" id="KW-1185">Reference proteome</keyword>
<protein>
    <submittedName>
        <fullName evidence="1">Uncharacterized protein</fullName>
    </submittedName>
</protein>
<comment type="caution">
    <text evidence="1">The sequence shown here is derived from an EMBL/GenBank/DDBJ whole genome shotgun (WGS) entry which is preliminary data.</text>
</comment>
<organism evidence="1 2">
    <name type="scientific">Saguinus oedipus</name>
    <name type="common">Cotton-top tamarin</name>
    <name type="synonym">Oedipomidas oedipus</name>
    <dbReference type="NCBI Taxonomy" id="9490"/>
    <lineage>
        <taxon>Eukaryota</taxon>
        <taxon>Metazoa</taxon>
        <taxon>Chordata</taxon>
        <taxon>Craniata</taxon>
        <taxon>Vertebrata</taxon>
        <taxon>Euteleostomi</taxon>
        <taxon>Mammalia</taxon>
        <taxon>Eutheria</taxon>
        <taxon>Euarchontoglires</taxon>
        <taxon>Primates</taxon>
        <taxon>Haplorrhini</taxon>
        <taxon>Platyrrhini</taxon>
        <taxon>Cebidae</taxon>
        <taxon>Callitrichinae</taxon>
        <taxon>Saguinus</taxon>
    </lineage>
</organism>
<proteinExistence type="predicted"/>
<sequence>MGETEGDGERDLGFQVRLAKDTHKETFKILASNLTPSGLPGSFLQGNGNSCASPLLAADPCQPV</sequence>
<name>A0ABQ9U1K0_SAGOE</name>
<evidence type="ECO:0000313" key="1">
    <source>
        <dbReference type="EMBL" id="KAK2090669.1"/>
    </source>
</evidence>
<accession>A0ABQ9U1K0</accession>
<dbReference type="EMBL" id="JASSZA010000017">
    <property type="protein sequence ID" value="KAK2090669.1"/>
    <property type="molecule type" value="Genomic_DNA"/>
</dbReference>
<dbReference type="Proteomes" id="UP001266305">
    <property type="component" value="Unassembled WGS sequence"/>
</dbReference>
<reference evidence="1 2" key="1">
    <citation type="submission" date="2023-05" db="EMBL/GenBank/DDBJ databases">
        <title>B98-5 Cell Line De Novo Hybrid Assembly: An Optical Mapping Approach.</title>
        <authorList>
            <person name="Kananen K."/>
            <person name="Auerbach J.A."/>
            <person name="Kautto E."/>
            <person name="Blachly J.S."/>
        </authorList>
    </citation>
    <scope>NUCLEOTIDE SEQUENCE [LARGE SCALE GENOMIC DNA]</scope>
    <source>
        <strain evidence="1">B95-8</strain>
        <tissue evidence="1">Cell line</tissue>
    </source>
</reference>